<dbReference type="EMBL" id="BLXT01004823">
    <property type="protein sequence ID" value="GFO17496.1"/>
    <property type="molecule type" value="Genomic_DNA"/>
</dbReference>
<sequence>MHPPGILLQNVCPLRLWIASLDTSGESTLTLSNLPVLLYEVEQKLAEAGAGAGYDLFLAAHGHVGHVVSVYTEAVPGKVRGLLLLGTYLHRDFSLKDFPVSVMTIVGELDGVTRITRIASTVQSMEKAAASDPDLIIENPLVVLRGSNHAIFAGDELPLSLYELDIEPEADEIDALQQATDFVMLFFTSILGEPEGAEERARKAFQQTFADAKRLTEPIRTVRNLTQEDMKSYWVKTAQKWLSGLEGPESSLIEVDSFVTNSDILPLPPTLGVEGRIKYVITFSDVSYEDAIDDVASVPAHQAALEIAARMIGPERIQNYLLNTTIARNYTCKDINYASFLTAYHSASEEARNRFDQVARSVIFLPDIVTDSEAVWKNTPLKVDMVGHETHVTSVSYKTRNEEGSDPYAGLYFCKLLPPERALEWIYVDSIRRNVASPGVR</sequence>
<protein>
    <submittedName>
        <fullName evidence="1">Titin</fullName>
    </submittedName>
</protein>
<gene>
    <name evidence="1" type="ORF">PoB_004400100</name>
</gene>
<comment type="caution">
    <text evidence="1">The sequence shown here is derived from an EMBL/GenBank/DDBJ whole genome shotgun (WGS) entry which is preliminary data.</text>
</comment>
<keyword evidence="2" id="KW-1185">Reference proteome</keyword>
<accession>A0AAV4BAR5</accession>
<evidence type="ECO:0000313" key="2">
    <source>
        <dbReference type="Proteomes" id="UP000735302"/>
    </source>
</evidence>
<name>A0AAV4BAR5_9GAST</name>
<reference evidence="1 2" key="1">
    <citation type="journal article" date="2021" name="Elife">
        <title>Chloroplast acquisition without the gene transfer in kleptoplastic sea slugs, Plakobranchus ocellatus.</title>
        <authorList>
            <person name="Maeda T."/>
            <person name="Takahashi S."/>
            <person name="Yoshida T."/>
            <person name="Shimamura S."/>
            <person name="Takaki Y."/>
            <person name="Nagai Y."/>
            <person name="Toyoda A."/>
            <person name="Suzuki Y."/>
            <person name="Arimoto A."/>
            <person name="Ishii H."/>
            <person name="Satoh N."/>
            <person name="Nishiyama T."/>
            <person name="Hasebe M."/>
            <person name="Maruyama T."/>
            <person name="Minagawa J."/>
            <person name="Obokata J."/>
            <person name="Shigenobu S."/>
        </authorList>
    </citation>
    <scope>NUCLEOTIDE SEQUENCE [LARGE SCALE GENOMIC DNA]</scope>
</reference>
<dbReference type="AlphaFoldDB" id="A0AAV4BAR5"/>
<organism evidence="1 2">
    <name type="scientific">Plakobranchus ocellatus</name>
    <dbReference type="NCBI Taxonomy" id="259542"/>
    <lineage>
        <taxon>Eukaryota</taxon>
        <taxon>Metazoa</taxon>
        <taxon>Spiralia</taxon>
        <taxon>Lophotrochozoa</taxon>
        <taxon>Mollusca</taxon>
        <taxon>Gastropoda</taxon>
        <taxon>Heterobranchia</taxon>
        <taxon>Euthyneura</taxon>
        <taxon>Panpulmonata</taxon>
        <taxon>Sacoglossa</taxon>
        <taxon>Placobranchoidea</taxon>
        <taxon>Plakobranchidae</taxon>
        <taxon>Plakobranchus</taxon>
    </lineage>
</organism>
<proteinExistence type="predicted"/>
<evidence type="ECO:0000313" key="1">
    <source>
        <dbReference type="EMBL" id="GFO17496.1"/>
    </source>
</evidence>
<dbReference type="Proteomes" id="UP000735302">
    <property type="component" value="Unassembled WGS sequence"/>
</dbReference>